<dbReference type="Pfam" id="PF20938">
    <property type="entry name" value="DUF2264_C"/>
    <property type="match status" value="1"/>
</dbReference>
<comment type="caution">
    <text evidence="3">The sequence shown here is derived from an EMBL/GenBank/DDBJ whole genome shotgun (WGS) entry which is preliminary data.</text>
</comment>
<evidence type="ECO:0000259" key="1">
    <source>
        <dbReference type="Pfam" id="PF10022"/>
    </source>
</evidence>
<dbReference type="InterPro" id="IPR016624">
    <property type="entry name" value="UCP014753"/>
</dbReference>
<evidence type="ECO:0000313" key="3">
    <source>
        <dbReference type="EMBL" id="MFD0981652.1"/>
    </source>
</evidence>
<evidence type="ECO:0000313" key="4">
    <source>
        <dbReference type="Proteomes" id="UP001597108"/>
    </source>
</evidence>
<dbReference type="Proteomes" id="UP001597108">
    <property type="component" value="Unassembled WGS sequence"/>
</dbReference>
<gene>
    <name evidence="3" type="ORF">ACFQ2S_18615</name>
</gene>
<dbReference type="PIRSF" id="PIRSF014753">
    <property type="entry name" value="UCP014753"/>
    <property type="match status" value="1"/>
</dbReference>
<organism evidence="3 4">
    <name type="scientific">Tropicimonas aquimaris</name>
    <dbReference type="NCBI Taxonomy" id="914152"/>
    <lineage>
        <taxon>Bacteria</taxon>
        <taxon>Pseudomonadati</taxon>
        <taxon>Pseudomonadota</taxon>
        <taxon>Alphaproteobacteria</taxon>
        <taxon>Rhodobacterales</taxon>
        <taxon>Roseobacteraceae</taxon>
        <taxon>Tropicimonas</taxon>
    </lineage>
</organism>
<dbReference type="InterPro" id="IPR049349">
    <property type="entry name" value="DUF2264_N"/>
</dbReference>
<dbReference type="Pfam" id="PF10022">
    <property type="entry name" value="DUF2264"/>
    <property type="match status" value="1"/>
</dbReference>
<dbReference type="EMBL" id="JBHTJT010000046">
    <property type="protein sequence ID" value="MFD0981652.1"/>
    <property type="molecule type" value="Genomic_DNA"/>
</dbReference>
<accession>A0ABW3IU24</accession>
<name>A0ABW3IU24_9RHOB</name>
<dbReference type="PANTHER" id="PTHR35339">
    <property type="entry name" value="LINALOOL DEHYDRATASE_ISOMERASE DOMAIN-CONTAINING PROTEIN"/>
    <property type="match status" value="1"/>
</dbReference>
<dbReference type="PANTHER" id="PTHR35339:SF4">
    <property type="entry name" value="LINALOOL DEHYDRATASE_ISOMERASE DOMAIN-CONTAINING PROTEIN"/>
    <property type="match status" value="1"/>
</dbReference>
<sequence>MPHPFSPTNSPTDRAALADWAGNLIRPAAALVPEGGARLRLGVWGADYDAVPAEMEAFVRPLWGLAPLVAGGFDAPEATTFVRGIAAGTDPAHPDYWGEVGPSDQRMVEMAGIAMAWLLAPQAFWEPLDREAQVRAAAWMRQINDQPPSDNNWLYFRVLVNLALARLGEDWSRPSVEAALDRLDAFYLGEGWYRDGEKRQIDYYVPMAFHFYGLVLAQLGGDQFPERARVLRSRARAFAESFQVFFASDGAAIPFGRSMTYRMAQSAFWAACAFAGEEALPWPRIKGLLMRNLRWWSCQPITDRDGVLSIGYAYPNPLMSEGYNGIGAPNWALKAFLVLALDRDHPFWRAEEEPPEHLPEVQTAVPAAGFLLRRERGQAILLTGGQDARAFRGCDAKYGGFAYSSAFGFSVPSDATAPERPEMSAMDSGLAVSRDGLAWLRRGRVTDAGLQDGMAWGRWAPDGWLEVETWCDFAGEGWHLRLHRIRSADPLEIAESGFAIDRTGMAEPVEPNESGSVFLRNASLVSGLRDLNGTRKAEVIRAAPNTNILHPRTAIPRLVGRLPAGESLLVTGALGCPVGAWSGAEPQISEAFLQLCSRMGADPRQVPSAS</sequence>
<keyword evidence="4" id="KW-1185">Reference proteome</keyword>
<protein>
    <submittedName>
        <fullName evidence="3">DUF2264 domain-containing protein</fullName>
    </submittedName>
</protein>
<feature type="domain" description="DUF2264" evidence="1">
    <location>
        <begin position="13"/>
        <end position="354"/>
    </location>
</feature>
<dbReference type="RefSeq" id="WP_386076783.1">
    <property type="nucleotide sequence ID" value="NZ_JBHTJT010000046.1"/>
</dbReference>
<proteinExistence type="predicted"/>
<dbReference type="InterPro" id="IPR049237">
    <property type="entry name" value="DUF2264_C"/>
</dbReference>
<evidence type="ECO:0000259" key="2">
    <source>
        <dbReference type="Pfam" id="PF20938"/>
    </source>
</evidence>
<reference evidence="4" key="1">
    <citation type="journal article" date="2019" name="Int. J. Syst. Evol. Microbiol.">
        <title>The Global Catalogue of Microorganisms (GCM) 10K type strain sequencing project: providing services to taxonomists for standard genome sequencing and annotation.</title>
        <authorList>
            <consortium name="The Broad Institute Genomics Platform"/>
            <consortium name="The Broad Institute Genome Sequencing Center for Infectious Disease"/>
            <person name="Wu L."/>
            <person name="Ma J."/>
        </authorList>
    </citation>
    <scope>NUCLEOTIDE SEQUENCE [LARGE SCALE GENOMIC DNA]</scope>
    <source>
        <strain evidence="4">CCUG 60524</strain>
    </source>
</reference>
<feature type="domain" description="DUF2264" evidence="2">
    <location>
        <begin position="365"/>
        <end position="579"/>
    </location>
</feature>